<organism evidence="1">
    <name type="scientific">Zea mays</name>
    <name type="common">Maize</name>
    <dbReference type="NCBI Taxonomy" id="4577"/>
    <lineage>
        <taxon>Eukaryota</taxon>
        <taxon>Viridiplantae</taxon>
        <taxon>Streptophyta</taxon>
        <taxon>Embryophyta</taxon>
        <taxon>Tracheophyta</taxon>
        <taxon>Spermatophyta</taxon>
        <taxon>Magnoliopsida</taxon>
        <taxon>Liliopsida</taxon>
        <taxon>Poales</taxon>
        <taxon>Poaceae</taxon>
        <taxon>PACMAD clade</taxon>
        <taxon>Panicoideae</taxon>
        <taxon>Andropogonodae</taxon>
        <taxon>Andropogoneae</taxon>
        <taxon>Tripsacinae</taxon>
        <taxon>Zea</taxon>
    </lineage>
</organism>
<dbReference type="EMBL" id="EU972329">
    <property type="protein sequence ID" value="ACG44447.1"/>
    <property type="molecule type" value="mRNA"/>
</dbReference>
<reference evidence="1" key="1">
    <citation type="journal article" date="2009" name="Plant Mol. Biol.">
        <title>Insights into corn genes derived from large-scale cDNA sequencing.</title>
        <authorList>
            <person name="Alexandrov N.N."/>
            <person name="Brover V.V."/>
            <person name="Freidin S."/>
            <person name="Troukhan M.E."/>
            <person name="Tatarinova T.V."/>
            <person name="Zhang H."/>
            <person name="Swaller T.J."/>
            <person name="Lu Y.P."/>
            <person name="Bouck J."/>
            <person name="Flavell R.B."/>
            <person name="Feldmann K.A."/>
        </authorList>
    </citation>
    <scope>NUCLEOTIDE SEQUENCE</scope>
</reference>
<dbReference type="AlphaFoldDB" id="B6U514"/>
<name>B6U514_MAIZE</name>
<sequence length="169" mass="18756">MALPSYRNPVPPPCSVQGLHGRFGPALLPTLLFFPIEGRLKKARKRTSSQPRLVAATSLLLTSCGRCAASHHDCPVSPFGLLTASSSPSHCCWRHQLLTIEQGATPRSSRRPAVGRRRRSAIHLQASRSRRSSFDDQVIKLSEFYEVEDPEHLFGEGKCPLTHYVPFTL</sequence>
<accession>B6U514</accession>
<evidence type="ECO:0000313" key="1">
    <source>
        <dbReference type="EMBL" id="ACG44447.1"/>
    </source>
</evidence>
<protein>
    <submittedName>
        <fullName evidence="1">Uncharacterized protein</fullName>
    </submittedName>
</protein>
<proteinExistence type="evidence at transcript level"/>